<feature type="binding site" evidence="3">
    <location>
        <position position="70"/>
    </location>
    <ligand>
        <name>GTP</name>
        <dbReference type="ChEBI" id="CHEBI:37565"/>
    </ligand>
</feature>
<dbReference type="KEGG" id="ngr:NAEGRDRAFT_30343"/>
<evidence type="ECO:0000256" key="2">
    <source>
        <dbReference type="ARBA" id="ARBA00023134"/>
    </source>
</evidence>
<evidence type="ECO:0000313" key="5">
    <source>
        <dbReference type="EMBL" id="EFC49283.1"/>
    </source>
</evidence>
<dbReference type="InterPro" id="IPR027417">
    <property type="entry name" value="P-loop_NTPase"/>
</dbReference>
<feature type="binding site" evidence="4">
    <location>
        <position position="48"/>
    </location>
    <ligand>
        <name>Mg(2+)</name>
        <dbReference type="ChEBI" id="CHEBI:18420"/>
    </ligand>
</feature>
<dbReference type="Proteomes" id="UP000006671">
    <property type="component" value="Unassembled WGS sequence"/>
</dbReference>
<dbReference type="GO" id="GO:0005525">
    <property type="term" value="F:GTP binding"/>
    <property type="evidence" value="ECO:0007669"/>
    <property type="project" value="UniProtKB-KW"/>
</dbReference>
<dbReference type="InParanoid" id="D2V1C6"/>
<dbReference type="eggNOG" id="KOG0070">
    <property type="taxonomic scope" value="Eukaryota"/>
</dbReference>
<dbReference type="InterPro" id="IPR006689">
    <property type="entry name" value="Small_GTPase_ARF/SAR"/>
</dbReference>
<feature type="binding site" evidence="4">
    <location>
        <position position="30"/>
    </location>
    <ligand>
        <name>Mg(2+)</name>
        <dbReference type="ChEBI" id="CHEBI:18420"/>
    </ligand>
</feature>
<dbReference type="RefSeq" id="XP_002682027.1">
    <property type="nucleotide sequence ID" value="XM_002681981.1"/>
</dbReference>
<dbReference type="PROSITE" id="PS51417">
    <property type="entry name" value="ARF"/>
    <property type="match status" value="1"/>
</dbReference>
<dbReference type="Pfam" id="PF00025">
    <property type="entry name" value="Arf"/>
    <property type="match status" value="1"/>
</dbReference>
<dbReference type="GO" id="GO:0003924">
    <property type="term" value="F:GTPase activity"/>
    <property type="evidence" value="ECO:0007669"/>
    <property type="project" value="InterPro"/>
</dbReference>
<keyword evidence="4" id="KW-0479">Metal-binding</keyword>
<sequence>MFSNLLSKLTTPNKRKIQICMLGIWSCGKTTLLYKMVGLDGGGQTIPTIGFNVESVDCESHTLEFWDIGGGCAIPPLWKHYITPSENLNTNCIIFMIDSQNTDRQYLQESFRNLKDNVLQVANVKLLILLSKYDFDSHDGTVNQWEITDILNECKLVDPSYEWVIKKCNARNGKGVEEILDWIVENC</sequence>
<dbReference type="STRING" id="5762.D2V1C6"/>
<dbReference type="PANTHER" id="PTHR11711">
    <property type="entry name" value="ADP RIBOSYLATION FACTOR-RELATED"/>
    <property type="match status" value="1"/>
</dbReference>
<keyword evidence="4" id="KW-0460">Magnesium</keyword>
<name>D2V1C6_NAEGR</name>
<evidence type="ECO:0000256" key="4">
    <source>
        <dbReference type="PIRSR" id="PIRSR606689-2"/>
    </source>
</evidence>
<evidence type="ECO:0000313" key="6">
    <source>
        <dbReference type="Proteomes" id="UP000006671"/>
    </source>
</evidence>
<dbReference type="AlphaFoldDB" id="D2V1C6"/>
<protein>
    <submittedName>
        <fullName evidence="5">ARF/SAR family small GTPase</fullName>
    </submittedName>
</protein>
<dbReference type="SMART" id="SM00177">
    <property type="entry name" value="ARF"/>
    <property type="match status" value="1"/>
</dbReference>
<dbReference type="VEuPathDB" id="AmoebaDB:NAEGRDRAFT_30343"/>
<organism evidence="6">
    <name type="scientific">Naegleria gruberi</name>
    <name type="common">Amoeba</name>
    <dbReference type="NCBI Taxonomy" id="5762"/>
    <lineage>
        <taxon>Eukaryota</taxon>
        <taxon>Discoba</taxon>
        <taxon>Heterolobosea</taxon>
        <taxon>Tetramitia</taxon>
        <taxon>Eutetramitia</taxon>
        <taxon>Vahlkampfiidae</taxon>
        <taxon>Naegleria</taxon>
    </lineage>
</organism>
<accession>D2V1C6</accession>
<proteinExistence type="predicted"/>
<evidence type="ECO:0000256" key="1">
    <source>
        <dbReference type="ARBA" id="ARBA00022741"/>
    </source>
</evidence>
<gene>
    <name evidence="5" type="ORF">NAEGRDRAFT_30343</name>
</gene>
<dbReference type="OMA" id="CESHTLE"/>
<dbReference type="OrthoDB" id="2011769at2759"/>
<evidence type="ECO:0000256" key="3">
    <source>
        <dbReference type="PIRSR" id="PIRSR606689-1"/>
    </source>
</evidence>
<keyword evidence="2 3" id="KW-0342">GTP-binding</keyword>
<feature type="binding site" evidence="3">
    <location>
        <begin position="23"/>
        <end position="30"/>
    </location>
    <ligand>
        <name>GTP</name>
        <dbReference type="ChEBI" id="CHEBI:37565"/>
    </ligand>
</feature>
<dbReference type="EMBL" id="GG738848">
    <property type="protein sequence ID" value="EFC49283.1"/>
    <property type="molecule type" value="Genomic_DNA"/>
</dbReference>
<dbReference type="GO" id="GO:0046872">
    <property type="term" value="F:metal ion binding"/>
    <property type="evidence" value="ECO:0007669"/>
    <property type="project" value="UniProtKB-KW"/>
</dbReference>
<keyword evidence="1 3" id="KW-0547">Nucleotide-binding</keyword>
<dbReference type="Gene3D" id="3.40.50.300">
    <property type="entry name" value="P-loop containing nucleotide triphosphate hydrolases"/>
    <property type="match status" value="1"/>
</dbReference>
<dbReference type="InterPro" id="IPR024156">
    <property type="entry name" value="Small_GTPase_ARF"/>
</dbReference>
<keyword evidence="6" id="KW-1185">Reference proteome</keyword>
<dbReference type="SUPFAM" id="SSF52540">
    <property type="entry name" value="P-loop containing nucleoside triphosphate hydrolases"/>
    <property type="match status" value="1"/>
</dbReference>
<reference evidence="5 6" key="1">
    <citation type="journal article" date="2010" name="Cell">
        <title>The genome of Naegleria gruberi illuminates early eukaryotic versatility.</title>
        <authorList>
            <person name="Fritz-Laylin L.K."/>
            <person name="Prochnik S.E."/>
            <person name="Ginger M.L."/>
            <person name="Dacks J.B."/>
            <person name="Carpenter M.L."/>
            <person name="Field M.C."/>
            <person name="Kuo A."/>
            <person name="Paredez A."/>
            <person name="Chapman J."/>
            <person name="Pham J."/>
            <person name="Shu S."/>
            <person name="Neupane R."/>
            <person name="Cipriano M."/>
            <person name="Mancuso J."/>
            <person name="Tu H."/>
            <person name="Salamov A."/>
            <person name="Lindquist E."/>
            <person name="Shapiro H."/>
            <person name="Lucas S."/>
            <person name="Grigoriev I.V."/>
            <person name="Cande W.Z."/>
            <person name="Fulton C."/>
            <person name="Rokhsar D.S."/>
            <person name="Dawson S.C."/>
        </authorList>
    </citation>
    <scope>NUCLEOTIDE SEQUENCE [LARGE SCALE GENOMIC DNA]</scope>
    <source>
        <strain evidence="5 6">NEG-M</strain>
    </source>
</reference>
<dbReference type="GeneID" id="8855224"/>